<name>A0A8J7H0H0_9FIRM</name>
<gene>
    <name evidence="1" type="ORF">I5677_01590</name>
</gene>
<organism evidence="1 2">
    <name type="scientific">Mobilitalea sibirica</name>
    <dbReference type="NCBI Taxonomy" id="1462919"/>
    <lineage>
        <taxon>Bacteria</taxon>
        <taxon>Bacillati</taxon>
        <taxon>Bacillota</taxon>
        <taxon>Clostridia</taxon>
        <taxon>Lachnospirales</taxon>
        <taxon>Lachnospiraceae</taxon>
        <taxon>Mobilitalea</taxon>
    </lineage>
</organism>
<proteinExistence type="predicted"/>
<evidence type="ECO:0000313" key="1">
    <source>
        <dbReference type="EMBL" id="MBH1939583.1"/>
    </source>
</evidence>
<dbReference type="SUPFAM" id="SSF55052">
    <property type="entry name" value="CheY-binding domain of CheA"/>
    <property type="match status" value="1"/>
</dbReference>
<dbReference type="InterPro" id="IPR035891">
    <property type="entry name" value="CheY-binding_CheA"/>
</dbReference>
<keyword evidence="2" id="KW-1185">Reference proteome</keyword>
<dbReference type="EMBL" id="JAEAGR010000001">
    <property type="protein sequence ID" value="MBH1939583.1"/>
    <property type="molecule type" value="Genomic_DNA"/>
</dbReference>
<reference evidence="1" key="1">
    <citation type="submission" date="2020-12" db="EMBL/GenBank/DDBJ databases">
        <title>M. sibirica DSM 26468T genome.</title>
        <authorList>
            <person name="Thieme N."/>
            <person name="Rettenmaier R."/>
            <person name="Zverlov V."/>
            <person name="Liebl W."/>
        </authorList>
    </citation>
    <scope>NUCLEOTIDE SEQUENCE</scope>
    <source>
        <strain evidence="1">DSM 26468</strain>
    </source>
</reference>
<protein>
    <submittedName>
        <fullName evidence="1">Uncharacterized protein</fullName>
    </submittedName>
</protein>
<dbReference type="Proteomes" id="UP000623269">
    <property type="component" value="Unassembled WGS sequence"/>
</dbReference>
<accession>A0A8J7H0H0</accession>
<dbReference type="AlphaFoldDB" id="A0A8J7H0H0"/>
<comment type="caution">
    <text evidence="1">The sequence shown here is derived from an EMBL/GenBank/DDBJ whole genome shotgun (WGS) entry which is preliminary data.</text>
</comment>
<evidence type="ECO:0000313" key="2">
    <source>
        <dbReference type="Proteomes" id="UP000623269"/>
    </source>
</evidence>
<dbReference type="RefSeq" id="WP_197659794.1">
    <property type="nucleotide sequence ID" value="NZ_JAEAGR010000001.1"/>
</dbReference>
<sequence length="90" mass="10695">MGKYSVKVNFKEDCDRILLQAYDIINLISKFGLIWHFDPKQIFEISEHEISEYIKHNGINLNVTTKSIDKIYEELNSCYYLKDYLVLEIS</sequence>